<proteinExistence type="predicted"/>
<dbReference type="InterPro" id="IPR002110">
    <property type="entry name" value="Ankyrin_rpt"/>
</dbReference>
<feature type="coiled-coil region" evidence="4">
    <location>
        <begin position="1670"/>
        <end position="1721"/>
    </location>
</feature>
<dbReference type="SUPFAM" id="SSF48403">
    <property type="entry name" value="Ankyrin repeat"/>
    <property type="match status" value="4"/>
</dbReference>
<dbReference type="PANTHER" id="PTHR24123">
    <property type="entry name" value="ANKYRIN REPEAT-CONTAINING"/>
    <property type="match status" value="1"/>
</dbReference>
<keyword evidence="4" id="KW-0175">Coiled coil</keyword>
<organism evidence="6 7">
    <name type="scientific">Cladorrhinum samala</name>
    <dbReference type="NCBI Taxonomy" id="585594"/>
    <lineage>
        <taxon>Eukaryota</taxon>
        <taxon>Fungi</taxon>
        <taxon>Dikarya</taxon>
        <taxon>Ascomycota</taxon>
        <taxon>Pezizomycotina</taxon>
        <taxon>Sordariomycetes</taxon>
        <taxon>Sordariomycetidae</taxon>
        <taxon>Sordariales</taxon>
        <taxon>Podosporaceae</taxon>
        <taxon>Cladorrhinum</taxon>
    </lineage>
</organism>
<comment type="caution">
    <text evidence="6">The sequence shown here is derived from an EMBL/GenBank/DDBJ whole genome shotgun (WGS) entry which is preliminary data.</text>
</comment>
<evidence type="ECO:0000256" key="1">
    <source>
        <dbReference type="ARBA" id="ARBA00022737"/>
    </source>
</evidence>
<feature type="compositionally biased region" description="Basic and acidic residues" evidence="5">
    <location>
        <begin position="40"/>
        <end position="52"/>
    </location>
</feature>
<feature type="repeat" description="ANK" evidence="3">
    <location>
        <begin position="1433"/>
        <end position="1465"/>
    </location>
</feature>
<dbReference type="Proteomes" id="UP001321749">
    <property type="component" value="Unassembled WGS sequence"/>
</dbReference>
<reference evidence="6" key="1">
    <citation type="journal article" date="2023" name="Mol. Phylogenet. Evol.">
        <title>Genome-scale phylogeny and comparative genomics of the fungal order Sordariales.</title>
        <authorList>
            <person name="Hensen N."/>
            <person name="Bonometti L."/>
            <person name="Westerberg I."/>
            <person name="Brannstrom I.O."/>
            <person name="Guillou S."/>
            <person name="Cros-Aarteil S."/>
            <person name="Calhoun S."/>
            <person name="Haridas S."/>
            <person name="Kuo A."/>
            <person name="Mondo S."/>
            <person name="Pangilinan J."/>
            <person name="Riley R."/>
            <person name="LaButti K."/>
            <person name="Andreopoulos B."/>
            <person name="Lipzen A."/>
            <person name="Chen C."/>
            <person name="Yan M."/>
            <person name="Daum C."/>
            <person name="Ng V."/>
            <person name="Clum A."/>
            <person name="Steindorff A."/>
            <person name="Ohm R.A."/>
            <person name="Martin F."/>
            <person name="Silar P."/>
            <person name="Natvig D.O."/>
            <person name="Lalanne C."/>
            <person name="Gautier V."/>
            <person name="Ament-Velasquez S.L."/>
            <person name="Kruys A."/>
            <person name="Hutchinson M.I."/>
            <person name="Powell A.J."/>
            <person name="Barry K."/>
            <person name="Miller A.N."/>
            <person name="Grigoriev I.V."/>
            <person name="Debuchy R."/>
            <person name="Gladieux P."/>
            <person name="Hiltunen Thoren M."/>
            <person name="Johannesson H."/>
        </authorList>
    </citation>
    <scope>NUCLEOTIDE SEQUENCE</scope>
    <source>
        <strain evidence="6">PSN324</strain>
    </source>
</reference>
<evidence type="ECO:0000256" key="2">
    <source>
        <dbReference type="ARBA" id="ARBA00023043"/>
    </source>
</evidence>
<keyword evidence="2 3" id="KW-0040">ANK repeat</keyword>
<dbReference type="Gene3D" id="1.25.40.20">
    <property type="entry name" value="Ankyrin repeat-containing domain"/>
    <property type="match status" value="6"/>
</dbReference>
<keyword evidence="7" id="KW-1185">Reference proteome</keyword>
<evidence type="ECO:0000256" key="4">
    <source>
        <dbReference type="SAM" id="Coils"/>
    </source>
</evidence>
<dbReference type="SMART" id="SM00248">
    <property type="entry name" value="ANK"/>
    <property type="match status" value="17"/>
</dbReference>
<dbReference type="InterPro" id="IPR051165">
    <property type="entry name" value="Multifunctional_ANK_Repeat"/>
</dbReference>
<evidence type="ECO:0000313" key="6">
    <source>
        <dbReference type="EMBL" id="KAK4466900.1"/>
    </source>
</evidence>
<gene>
    <name evidence="6" type="ORF">QBC42DRAFT_342763</name>
</gene>
<keyword evidence="1" id="KW-0677">Repeat</keyword>
<dbReference type="PROSITE" id="PS50297">
    <property type="entry name" value="ANK_REP_REGION"/>
    <property type="match status" value="1"/>
</dbReference>
<dbReference type="Pfam" id="PF12796">
    <property type="entry name" value="Ank_2"/>
    <property type="match status" value="1"/>
</dbReference>
<reference evidence="6" key="2">
    <citation type="submission" date="2023-06" db="EMBL/GenBank/DDBJ databases">
        <authorList>
            <consortium name="Lawrence Berkeley National Laboratory"/>
            <person name="Mondo S.J."/>
            <person name="Hensen N."/>
            <person name="Bonometti L."/>
            <person name="Westerberg I."/>
            <person name="Brannstrom I.O."/>
            <person name="Guillou S."/>
            <person name="Cros-Aarteil S."/>
            <person name="Calhoun S."/>
            <person name="Haridas S."/>
            <person name="Kuo A."/>
            <person name="Pangilinan J."/>
            <person name="Riley R."/>
            <person name="Labutti K."/>
            <person name="Andreopoulos B."/>
            <person name="Lipzen A."/>
            <person name="Chen C."/>
            <person name="Yanf M."/>
            <person name="Daum C."/>
            <person name="Ng V."/>
            <person name="Clum A."/>
            <person name="Steindorff A."/>
            <person name="Ohm R."/>
            <person name="Martin F."/>
            <person name="Silar P."/>
            <person name="Natvig D."/>
            <person name="Lalanne C."/>
            <person name="Gautier V."/>
            <person name="Ament-Velasquez S.L."/>
            <person name="Kruys A."/>
            <person name="Hutchinson M.I."/>
            <person name="Powell A.J."/>
            <person name="Barry K."/>
            <person name="Miller A.N."/>
            <person name="Grigoriev I.V."/>
            <person name="Debuchy R."/>
            <person name="Gladieux P."/>
            <person name="Thoren M.H."/>
            <person name="Johannesson H."/>
        </authorList>
    </citation>
    <scope>NUCLEOTIDE SEQUENCE</scope>
    <source>
        <strain evidence="6">PSN324</strain>
    </source>
</reference>
<dbReference type="PROSITE" id="PS50088">
    <property type="entry name" value="ANK_REPEAT"/>
    <property type="match status" value="1"/>
</dbReference>
<evidence type="ECO:0000313" key="7">
    <source>
        <dbReference type="Proteomes" id="UP001321749"/>
    </source>
</evidence>
<protein>
    <submittedName>
        <fullName evidence="6">Uncharacterized protein</fullName>
    </submittedName>
</protein>
<evidence type="ECO:0000256" key="3">
    <source>
        <dbReference type="PROSITE-ProRule" id="PRU00023"/>
    </source>
</evidence>
<dbReference type="EMBL" id="MU864929">
    <property type="protein sequence ID" value="KAK4466900.1"/>
    <property type="molecule type" value="Genomic_DNA"/>
</dbReference>
<dbReference type="PANTHER" id="PTHR24123:SF85">
    <property type="entry name" value="ANKYRIN REPEAT DOMAIN-CONTAINING PROTEIN 55"/>
    <property type="match status" value="1"/>
</dbReference>
<dbReference type="InterPro" id="IPR036770">
    <property type="entry name" value="Ankyrin_rpt-contain_sf"/>
</dbReference>
<sequence length="1860" mass="202330">MASHLSQDARRARLEQLASGWGVYALPPVTPPTPTPGPRTPDDDFHAEELLKRQRLNSSADKDKSGGIKRAFSSNKKPAWEPNDIFEVLDGLVRNRGSPGVAGALIDKLIGAGGNVNVSNMKNRTSMLSRRRSMENLERSMILNKAIQNRQPDMVAVLVPWADSTTLDRALPLAIRTGDPAMLHMLLKAGANFTTNSSQDAQDAFRQICIVGGNADLVGLIMQSEGRPSTEWVSLAMVDAARKGCLQTVLRLSRSTAYGEYNKAEALKTAIELGRVDIALAILTGASPPIYGGQGVLESFNKLLEHTNIGPNEKLSLMEALLCAGASGDVVSSALLQSCFVEFYDMIDLLVSYGASVEYQDAHAVRYAVSRGKTSLAQLLLSQKTTFSPVYASECVENIPKNVSPEDRHALLSMLLRKGAGGPRLHEALITAVQAGDLYSIELLLTPQFPGMQSVSSQDLRNVNGNHRGMVYVRHEVASVDHKNGQALSDAVHMGNIAMVKLLLGGKPSIQTLDQVFSQHVRNLQPAVRYPVTECFLAAGLSPGCVSTALQEAIEEQPPRRDENLIGILLRYNADVNFNDGAGVISAVTVRDLPLLETLLRSRPAPQTMATALAKAMMDDNRQVRYDMVRLLLGAGAGRGGVETSQALAKLLLNKPVDVQLARLLLEHGQANANFEQGLPVKVAIDDNDPAVLELVLQFGNPKSNTLANGLTILSEQPYAPVKAQKVESILRRCTTRHKDVLNAILIKEIQTLLKAPPKSRQYSIIHALLSAGADINQHKAAAFCLAIKAADQALVDLIFTFSPTTASLAAALPQSLNILDAMDRLAFTQRLIDHGCPSDEVNRALVYAISAQHTCNDLPLIKLLSSHADATGGDALLAAIKKSNPEVISLVLEPHQYTPNVMEAALAEALTLQNKPVRLHIIKLLLSKSSLSPKILSVALLSAASESDLELGTLLINHGAQSDTHSGAQAIISACSSGSVDILSMLLSKSSPSQETLTASLAAASQLSSLPNREAIYKLLLAHHPPVAILNEHLISSSKLAHGESLVSLLLSHSADPNHNSGEAVWHAARGGNLPSLQALLTVSSNAPNKVTLLRGLKACKSLEPSQRYTVLEWLIDAGLERGEEMDLALVKATKDEDARLVKLLVEKGGADARVNGCEGVIEAAMKGDVEILRLLIGDGQDTTAGPGAGNSKVTHEDLEWVWSQSFGITRKEDWVSEKGLEVGKMLLNRGVRGEGVGKGLGCVLEMEGEIARAWVRMILGRGGVEVDGDTVKKAVRMGEEDIIRGVLGGCRPDTRSVSEGFGWIWEDGEEKDEEWTVRVVKMFTEYEVDGERLDVMHAGEDFRGDLPVVFRAVRKFPRSVKVLEMLLDAGFWHDQVARVKVMDDAEGQEAEEEEVSLLFWCLLQPQKRVSSAVIELLIERRAKVNFETRVSKMTPLMLAIKNRRPDLVKSLIFAGAEVDVMDITGNTPMTMATEVGGDLGTTMMTYILAAEPSKNDGSLHNAARELNLQALSVLVEAGHDVDFPSTLHGGRSALGELCLSAANSGPLSAAQEKQLEKAMNFLINQGSDPTIQSDGKSVLLLALHSNDPITITKTLLRVGLWKQINQPHNHYTDGSYTYSPTQYVSRILPNSSLKPQLLELLKANRAIDVFYANQGPQPEGACNLPPELLRAERERRAREERIARESEEHQIALARTKEISKLQNQIFKARAELESSTVRQAREEELAAIDARRAADRIQFHDELQRRKAEREAAILHEQRLTEAGLSRARIVSEAELEMESKRKEKAMAWDRQMSQLRIKEREALDKIEAGADARSVKRMNEQKRLVDSQFALAGRVQNGVGMNGGRPVGGYITGEVP</sequence>
<feature type="compositionally biased region" description="Pro residues" evidence="5">
    <location>
        <begin position="28"/>
        <end position="39"/>
    </location>
</feature>
<name>A0AAV9I1I9_9PEZI</name>
<evidence type="ECO:0000256" key="5">
    <source>
        <dbReference type="SAM" id="MobiDB-lite"/>
    </source>
</evidence>
<feature type="region of interest" description="Disordered" evidence="5">
    <location>
        <begin position="23"/>
        <end position="75"/>
    </location>
</feature>
<accession>A0AAV9I1I9</accession>